<organism evidence="7 8">
    <name type="scientific">Xylaria bambusicola</name>
    <dbReference type="NCBI Taxonomy" id="326684"/>
    <lineage>
        <taxon>Eukaryota</taxon>
        <taxon>Fungi</taxon>
        <taxon>Dikarya</taxon>
        <taxon>Ascomycota</taxon>
        <taxon>Pezizomycotina</taxon>
        <taxon>Sordariomycetes</taxon>
        <taxon>Xylariomycetidae</taxon>
        <taxon>Xylariales</taxon>
        <taxon>Xylariaceae</taxon>
        <taxon>Xylaria</taxon>
    </lineage>
</organism>
<keyword evidence="4" id="KW-0256">Endoplasmic reticulum</keyword>
<dbReference type="PANTHER" id="PTHR48182:SF2">
    <property type="entry name" value="PROTEIN SERAC1"/>
    <property type="match status" value="1"/>
</dbReference>
<evidence type="ECO:0000256" key="3">
    <source>
        <dbReference type="ARBA" id="ARBA00004370"/>
    </source>
</evidence>
<dbReference type="GO" id="GO:0016020">
    <property type="term" value="C:membrane"/>
    <property type="evidence" value="ECO:0007669"/>
    <property type="project" value="UniProtKB-SubCell"/>
</dbReference>
<dbReference type="SUPFAM" id="SSF53474">
    <property type="entry name" value="alpha/beta-Hydrolases"/>
    <property type="match status" value="1"/>
</dbReference>
<protein>
    <recommendedName>
        <fullName evidence="9">DUF676 domain-containing protein</fullName>
    </recommendedName>
</protein>
<name>A0AAN7Z407_9PEZI</name>
<dbReference type="EMBL" id="JAWHQM010000010">
    <property type="protein sequence ID" value="KAK5628877.1"/>
    <property type="molecule type" value="Genomic_DNA"/>
</dbReference>
<evidence type="ECO:0000313" key="8">
    <source>
        <dbReference type="Proteomes" id="UP001305414"/>
    </source>
</evidence>
<reference evidence="7 8" key="1">
    <citation type="submission" date="2023-10" db="EMBL/GenBank/DDBJ databases">
        <title>Draft genome sequence of Xylaria bambusicola isolate GMP-LS, the root and basal stem rot pathogen of sugarcane in Indonesia.</title>
        <authorList>
            <person name="Selvaraj P."/>
            <person name="Muralishankar V."/>
            <person name="Muruganantham S."/>
            <person name="Sp S."/>
            <person name="Haryani S."/>
            <person name="Lau K.J.X."/>
            <person name="Naqvi N.I."/>
        </authorList>
    </citation>
    <scope>NUCLEOTIDE SEQUENCE [LARGE SCALE GENOMIC DNA]</scope>
    <source>
        <strain evidence="7">GMP-LS</strain>
    </source>
</reference>
<sequence>MGKDQTAKDPAKEGLGDILFDPKEKAKVEYDLSIKPLIIITPSSFHSFHRLIIYNSIVFVHGLGGDRTETWTWKNQYRTQFWPQTLLPKDCPTARIMSFGYNADFAHFYPQSPKTVAPELTIDNYSTSLLQALAGLREKSDTAALLSQTLSPRPHGTEQAAKEISDRTVGTVFLGTPFEGSSIAKYGHAALGFLSHLTSTQTANLEALQKRSEKLTGITHLFAKYLKERDRSQKLPYLEVACFFEDRPLYKGPLKIGIIVPKESASWLGVDAISIPKDHQEMCRFEDEDGSDYKSVAAKLRQFIADSEKPREAGKGGLLGANAQSIGVYQGNVDMRGAQNHGGIMTGNLQTDAQNGITLTGSVNHYGAGSKPSV</sequence>
<evidence type="ECO:0000256" key="6">
    <source>
        <dbReference type="ARBA" id="ARBA00023136"/>
    </source>
</evidence>
<evidence type="ECO:0000256" key="2">
    <source>
        <dbReference type="ARBA" id="ARBA00004240"/>
    </source>
</evidence>
<evidence type="ECO:0000256" key="1">
    <source>
        <dbReference type="ARBA" id="ARBA00004173"/>
    </source>
</evidence>
<evidence type="ECO:0000256" key="5">
    <source>
        <dbReference type="ARBA" id="ARBA00023128"/>
    </source>
</evidence>
<evidence type="ECO:0000256" key="4">
    <source>
        <dbReference type="ARBA" id="ARBA00022824"/>
    </source>
</evidence>
<keyword evidence="6" id="KW-0472">Membrane</keyword>
<keyword evidence="8" id="KW-1185">Reference proteome</keyword>
<dbReference type="Proteomes" id="UP001305414">
    <property type="component" value="Unassembled WGS sequence"/>
</dbReference>
<accession>A0AAN7Z407</accession>
<comment type="caution">
    <text evidence="7">The sequence shown here is derived from an EMBL/GenBank/DDBJ whole genome shotgun (WGS) entry which is preliminary data.</text>
</comment>
<dbReference type="InterPro" id="IPR052374">
    <property type="entry name" value="SERAC1"/>
</dbReference>
<dbReference type="GO" id="GO:0005739">
    <property type="term" value="C:mitochondrion"/>
    <property type="evidence" value="ECO:0007669"/>
    <property type="project" value="UniProtKB-SubCell"/>
</dbReference>
<proteinExistence type="predicted"/>
<evidence type="ECO:0000313" key="7">
    <source>
        <dbReference type="EMBL" id="KAK5628877.1"/>
    </source>
</evidence>
<dbReference type="InterPro" id="IPR029058">
    <property type="entry name" value="AB_hydrolase_fold"/>
</dbReference>
<keyword evidence="5" id="KW-0496">Mitochondrion</keyword>
<dbReference type="PANTHER" id="PTHR48182">
    <property type="entry name" value="PROTEIN SERAC1"/>
    <property type="match status" value="1"/>
</dbReference>
<dbReference type="AlphaFoldDB" id="A0AAN7Z407"/>
<comment type="subcellular location">
    <subcellularLocation>
        <location evidence="2">Endoplasmic reticulum</location>
    </subcellularLocation>
    <subcellularLocation>
        <location evidence="3">Membrane</location>
    </subcellularLocation>
    <subcellularLocation>
        <location evidence="1">Mitochondrion</location>
    </subcellularLocation>
</comment>
<gene>
    <name evidence="7" type="ORF">RRF57_004592</name>
</gene>
<dbReference type="GO" id="GO:0005783">
    <property type="term" value="C:endoplasmic reticulum"/>
    <property type="evidence" value="ECO:0007669"/>
    <property type="project" value="UniProtKB-SubCell"/>
</dbReference>
<evidence type="ECO:0008006" key="9">
    <source>
        <dbReference type="Google" id="ProtNLM"/>
    </source>
</evidence>